<dbReference type="Proteomes" id="UP001324634">
    <property type="component" value="Chromosome"/>
</dbReference>
<dbReference type="KEGG" id="psti:SOO65_17845"/>
<evidence type="ECO:0000313" key="3">
    <source>
        <dbReference type="Proteomes" id="UP001324634"/>
    </source>
</evidence>
<dbReference type="GO" id="GO:0005886">
    <property type="term" value="C:plasma membrane"/>
    <property type="evidence" value="ECO:0007669"/>
    <property type="project" value="TreeGrafter"/>
</dbReference>
<organism evidence="2 3">
    <name type="scientific">Peredibacter starrii</name>
    <dbReference type="NCBI Taxonomy" id="28202"/>
    <lineage>
        <taxon>Bacteria</taxon>
        <taxon>Pseudomonadati</taxon>
        <taxon>Bdellovibrionota</taxon>
        <taxon>Bacteriovoracia</taxon>
        <taxon>Bacteriovoracales</taxon>
        <taxon>Bacteriovoracaceae</taxon>
        <taxon>Peredibacter</taxon>
    </lineage>
</organism>
<dbReference type="Pfam" id="PF04657">
    <property type="entry name" value="DMT_YdcZ"/>
    <property type="match status" value="1"/>
</dbReference>
<reference evidence="2 3" key="1">
    <citation type="submission" date="2023-11" db="EMBL/GenBank/DDBJ databases">
        <title>Peredibacter starrii A3.12.</title>
        <authorList>
            <person name="Mitchell R.J."/>
        </authorList>
    </citation>
    <scope>NUCLEOTIDE SEQUENCE [LARGE SCALE GENOMIC DNA]</scope>
    <source>
        <strain evidence="2 3">A3.12</strain>
    </source>
</reference>
<name>A0AAX4HMR1_9BACT</name>
<gene>
    <name evidence="2" type="ORF">SOO65_17845</name>
</gene>
<feature type="transmembrane region" description="Helical" evidence="1">
    <location>
        <begin position="65"/>
        <end position="82"/>
    </location>
</feature>
<evidence type="ECO:0000256" key="1">
    <source>
        <dbReference type="SAM" id="Phobius"/>
    </source>
</evidence>
<dbReference type="EMBL" id="CP139487">
    <property type="protein sequence ID" value="WPU64559.1"/>
    <property type="molecule type" value="Genomic_DNA"/>
</dbReference>
<accession>A0AAX4HMR1</accession>
<keyword evidence="1" id="KW-0812">Transmembrane</keyword>
<protein>
    <submittedName>
        <fullName evidence="2">DMT family transporter</fullName>
    </submittedName>
</protein>
<keyword evidence="3" id="KW-1185">Reference proteome</keyword>
<keyword evidence="1" id="KW-1133">Transmembrane helix</keyword>
<keyword evidence="1" id="KW-0472">Membrane</keyword>
<sequence>MIISSLALLSGCLLALMVFFNGQLAKFIRPLPASLMIHLVGLCMAIVLVFIWRTPKFNFRETPKWAYAAGAFGGIAVALFGYSVNTSIGVSGTIGLSVLGQVLYSWINDSFGLFGAPKRKLTGLDFLQAFLILLGVGVMIYG</sequence>
<feature type="transmembrane region" description="Helical" evidence="1">
    <location>
        <begin position="35"/>
        <end position="53"/>
    </location>
</feature>
<feature type="transmembrane region" description="Helical" evidence="1">
    <location>
        <begin position="88"/>
        <end position="109"/>
    </location>
</feature>
<proteinExistence type="predicted"/>
<dbReference type="InterPro" id="IPR006750">
    <property type="entry name" value="YdcZ"/>
</dbReference>
<dbReference type="RefSeq" id="WP_321393571.1">
    <property type="nucleotide sequence ID" value="NZ_CP139487.1"/>
</dbReference>
<dbReference type="PANTHER" id="PTHR34821:SF2">
    <property type="entry name" value="INNER MEMBRANE PROTEIN YDCZ"/>
    <property type="match status" value="1"/>
</dbReference>
<dbReference type="PANTHER" id="PTHR34821">
    <property type="entry name" value="INNER MEMBRANE PROTEIN YDCZ"/>
    <property type="match status" value="1"/>
</dbReference>
<evidence type="ECO:0000313" key="2">
    <source>
        <dbReference type="EMBL" id="WPU64559.1"/>
    </source>
</evidence>
<dbReference type="AlphaFoldDB" id="A0AAX4HMR1"/>
<feature type="transmembrane region" description="Helical" evidence="1">
    <location>
        <begin position="121"/>
        <end position="141"/>
    </location>
</feature>